<sequence length="288" mass="32801">MSGYYYPPNTSAPEDDEFDFQTYQTHGGQPQQSYQNYTGQAFSPDLQQTQFYQPYQQVYQQPQQFQQQWGYANVQMQPQMQPQPWVTPTVPSNVPFQMQQQQNMTPFPSYSEPANTAGAFSSPEMTPAGPSRVSRASTGYLSPGEPGRGRVSRTTSLHSNASSGRSFSQSDVSRSASPSASEMAKWGHRNDNGTWRCAYPGCTSRSTFSRGCDLRKHYKRHTKSLFCRHDGCPQATEGGFSSKKDRARHEAKHDPQILCEWEGCNRLFSRVDNMKDHVRRVHKKRLER</sequence>
<evidence type="ECO:0000259" key="3">
    <source>
        <dbReference type="PROSITE" id="PS50157"/>
    </source>
</evidence>
<feature type="compositionally biased region" description="Polar residues" evidence="2">
    <location>
        <begin position="21"/>
        <end position="31"/>
    </location>
</feature>
<gene>
    <name evidence="4" type="ORF">LTR77_003199</name>
</gene>
<evidence type="ECO:0000256" key="1">
    <source>
        <dbReference type="PROSITE-ProRule" id="PRU00042"/>
    </source>
</evidence>
<feature type="region of interest" description="Disordered" evidence="2">
    <location>
        <begin position="104"/>
        <end position="187"/>
    </location>
</feature>
<feature type="domain" description="C2H2-type" evidence="3">
    <location>
        <begin position="257"/>
        <end position="287"/>
    </location>
</feature>
<dbReference type="AlphaFoldDB" id="A0AAV9PK94"/>
<dbReference type="EMBL" id="JAVRRT010000004">
    <property type="protein sequence ID" value="KAK5173077.1"/>
    <property type="molecule type" value="Genomic_DNA"/>
</dbReference>
<dbReference type="PROSITE" id="PS00028">
    <property type="entry name" value="ZINC_FINGER_C2H2_1"/>
    <property type="match status" value="1"/>
</dbReference>
<dbReference type="SUPFAM" id="SSF57667">
    <property type="entry name" value="beta-beta-alpha zinc fingers"/>
    <property type="match status" value="1"/>
</dbReference>
<dbReference type="InterPro" id="IPR051061">
    <property type="entry name" value="Zinc_finger_trans_reg"/>
</dbReference>
<dbReference type="InterPro" id="IPR013087">
    <property type="entry name" value="Znf_C2H2_type"/>
</dbReference>
<name>A0AAV9PK94_9PEZI</name>
<keyword evidence="5" id="KW-1185">Reference proteome</keyword>
<dbReference type="PANTHER" id="PTHR46179">
    <property type="entry name" value="ZINC FINGER PROTEIN"/>
    <property type="match status" value="1"/>
</dbReference>
<reference evidence="4 5" key="1">
    <citation type="submission" date="2023-08" db="EMBL/GenBank/DDBJ databases">
        <title>Black Yeasts Isolated from many extreme environments.</title>
        <authorList>
            <person name="Coleine C."/>
            <person name="Stajich J.E."/>
            <person name="Selbmann L."/>
        </authorList>
    </citation>
    <scope>NUCLEOTIDE SEQUENCE [LARGE SCALE GENOMIC DNA]</scope>
    <source>
        <strain evidence="4 5">CCFEE 5935</strain>
    </source>
</reference>
<dbReference type="GO" id="GO:0006357">
    <property type="term" value="P:regulation of transcription by RNA polymerase II"/>
    <property type="evidence" value="ECO:0007669"/>
    <property type="project" value="TreeGrafter"/>
</dbReference>
<feature type="compositionally biased region" description="Low complexity" evidence="2">
    <location>
        <begin position="168"/>
        <end position="184"/>
    </location>
</feature>
<evidence type="ECO:0000313" key="5">
    <source>
        <dbReference type="Proteomes" id="UP001337655"/>
    </source>
</evidence>
<dbReference type="PROSITE" id="PS50157">
    <property type="entry name" value="ZINC_FINGER_C2H2_2"/>
    <property type="match status" value="1"/>
</dbReference>
<dbReference type="GeneID" id="89924546"/>
<comment type="caution">
    <text evidence="4">The sequence shown here is derived from an EMBL/GenBank/DDBJ whole genome shotgun (WGS) entry which is preliminary data.</text>
</comment>
<evidence type="ECO:0000313" key="4">
    <source>
        <dbReference type="EMBL" id="KAK5173077.1"/>
    </source>
</evidence>
<dbReference type="Gene3D" id="3.30.160.60">
    <property type="entry name" value="Classic Zinc Finger"/>
    <property type="match status" value="2"/>
</dbReference>
<feature type="compositionally biased region" description="Polar residues" evidence="2">
    <location>
        <begin position="104"/>
        <end position="114"/>
    </location>
</feature>
<organism evidence="4 5">
    <name type="scientific">Saxophila tyrrhenica</name>
    <dbReference type="NCBI Taxonomy" id="1690608"/>
    <lineage>
        <taxon>Eukaryota</taxon>
        <taxon>Fungi</taxon>
        <taxon>Dikarya</taxon>
        <taxon>Ascomycota</taxon>
        <taxon>Pezizomycotina</taxon>
        <taxon>Dothideomycetes</taxon>
        <taxon>Dothideomycetidae</taxon>
        <taxon>Mycosphaerellales</taxon>
        <taxon>Extremaceae</taxon>
        <taxon>Saxophila</taxon>
    </lineage>
</organism>
<dbReference type="RefSeq" id="XP_064661795.1">
    <property type="nucleotide sequence ID" value="XM_064800456.1"/>
</dbReference>
<dbReference type="PANTHER" id="PTHR46179:SF19">
    <property type="entry name" value="C2H2 FINGER DOMAIN TRANSCRIPTION FACTOR (EUROFUNG)-RELATED"/>
    <property type="match status" value="1"/>
</dbReference>
<accession>A0AAV9PK94</accession>
<feature type="compositionally biased region" description="Polar residues" evidence="2">
    <location>
        <begin position="152"/>
        <end position="167"/>
    </location>
</feature>
<dbReference type="GO" id="GO:0005634">
    <property type="term" value="C:nucleus"/>
    <property type="evidence" value="ECO:0007669"/>
    <property type="project" value="TreeGrafter"/>
</dbReference>
<proteinExistence type="predicted"/>
<protein>
    <recommendedName>
        <fullName evidence="3">C2H2-type domain-containing protein</fullName>
    </recommendedName>
</protein>
<feature type="region of interest" description="Disordered" evidence="2">
    <location>
        <begin position="1"/>
        <end position="31"/>
    </location>
</feature>
<keyword evidence="1" id="KW-0479">Metal-binding</keyword>
<dbReference type="Proteomes" id="UP001337655">
    <property type="component" value="Unassembled WGS sequence"/>
</dbReference>
<keyword evidence="1" id="KW-0862">Zinc</keyword>
<keyword evidence="1" id="KW-0863">Zinc-finger</keyword>
<dbReference type="InterPro" id="IPR036236">
    <property type="entry name" value="Znf_C2H2_sf"/>
</dbReference>
<dbReference type="SMART" id="SM00355">
    <property type="entry name" value="ZnF_C2H2"/>
    <property type="match status" value="3"/>
</dbReference>
<dbReference type="GO" id="GO:0008270">
    <property type="term" value="F:zinc ion binding"/>
    <property type="evidence" value="ECO:0007669"/>
    <property type="project" value="UniProtKB-KW"/>
</dbReference>
<evidence type="ECO:0000256" key="2">
    <source>
        <dbReference type="SAM" id="MobiDB-lite"/>
    </source>
</evidence>